<dbReference type="InterPro" id="IPR043128">
    <property type="entry name" value="Rev_trsase/Diguanyl_cyclase"/>
</dbReference>
<protein>
    <submittedName>
        <fullName evidence="3">Uncharacterized protein LOC132803566</fullName>
    </submittedName>
</protein>
<dbReference type="CDD" id="cd01647">
    <property type="entry name" value="RT_LTR"/>
    <property type="match status" value="1"/>
</dbReference>
<dbReference type="InterPro" id="IPR043502">
    <property type="entry name" value="DNA/RNA_pol_sf"/>
</dbReference>
<dbReference type="InterPro" id="IPR000477">
    <property type="entry name" value="RT_dom"/>
</dbReference>
<keyword evidence="2" id="KW-1185">Reference proteome</keyword>
<gene>
    <name evidence="3" type="primary">LOC132803566</name>
</gene>
<evidence type="ECO:0000259" key="1">
    <source>
        <dbReference type="Pfam" id="PF00078"/>
    </source>
</evidence>
<dbReference type="Proteomes" id="UP001652623">
    <property type="component" value="Chromosome 4"/>
</dbReference>
<proteinExistence type="predicted"/>
<evidence type="ECO:0000313" key="3">
    <source>
        <dbReference type="RefSeq" id="XP_060672772.1"/>
    </source>
</evidence>
<reference evidence="3" key="1">
    <citation type="submission" date="2025-08" db="UniProtKB">
        <authorList>
            <consortium name="RefSeq"/>
        </authorList>
    </citation>
    <scope>IDENTIFICATION</scope>
    <source>
        <tissue evidence="3">Seedling</tissue>
    </source>
</reference>
<sequence length="242" mass="27422">MSPEVTFKVKEDIKRLIKAGFIGIARYVEWLSNVVRVMKKNEKLEVCIDFQNLNLAIPMPMVDLLVDGAAKHIFIAEEDVPKTSFRCLGAIGTFEWVIILFSPKNVGATCQRAMNAIFHAMIGHLLNVYIDDVIVKSDAMKDHVVYLRKAFEQMNETQLKMNPLKCAFGVFVCVPKSTKREKDITSILESEMDPVEITSIFLTPWKLSFDGSQTQTLVRVEYEALIIDLEILKELGVYSGNN</sequence>
<accession>A0ABM4A7R4</accession>
<dbReference type="Gene3D" id="3.30.70.270">
    <property type="match status" value="1"/>
</dbReference>
<evidence type="ECO:0000313" key="2">
    <source>
        <dbReference type="Proteomes" id="UP001652623"/>
    </source>
</evidence>
<dbReference type="Pfam" id="PF00078">
    <property type="entry name" value="RVT_1"/>
    <property type="match status" value="1"/>
</dbReference>
<dbReference type="PANTHER" id="PTHR24559">
    <property type="entry name" value="TRANSPOSON TY3-I GAG-POL POLYPROTEIN"/>
    <property type="match status" value="1"/>
</dbReference>
<name>A0ABM4A7R4_ZIZJJ</name>
<dbReference type="GeneID" id="132803566"/>
<dbReference type="InterPro" id="IPR053134">
    <property type="entry name" value="RNA-dir_DNA_polymerase"/>
</dbReference>
<dbReference type="SUPFAM" id="SSF56672">
    <property type="entry name" value="DNA/RNA polymerases"/>
    <property type="match status" value="1"/>
</dbReference>
<dbReference type="RefSeq" id="XP_060672772.1">
    <property type="nucleotide sequence ID" value="XM_060816789.1"/>
</dbReference>
<organism evidence="2 3">
    <name type="scientific">Ziziphus jujuba</name>
    <name type="common">Chinese jujube</name>
    <name type="synonym">Ziziphus sativa</name>
    <dbReference type="NCBI Taxonomy" id="326968"/>
    <lineage>
        <taxon>Eukaryota</taxon>
        <taxon>Viridiplantae</taxon>
        <taxon>Streptophyta</taxon>
        <taxon>Embryophyta</taxon>
        <taxon>Tracheophyta</taxon>
        <taxon>Spermatophyta</taxon>
        <taxon>Magnoliopsida</taxon>
        <taxon>eudicotyledons</taxon>
        <taxon>Gunneridae</taxon>
        <taxon>Pentapetalae</taxon>
        <taxon>rosids</taxon>
        <taxon>fabids</taxon>
        <taxon>Rosales</taxon>
        <taxon>Rhamnaceae</taxon>
        <taxon>Paliureae</taxon>
        <taxon>Ziziphus</taxon>
    </lineage>
</organism>
<feature type="domain" description="Reverse transcriptase" evidence="1">
    <location>
        <begin position="75"/>
        <end position="170"/>
    </location>
</feature>
<dbReference type="PANTHER" id="PTHR24559:SF444">
    <property type="entry name" value="REVERSE TRANSCRIPTASE DOMAIN-CONTAINING PROTEIN"/>
    <property type="match status" value="1"/>
</dbReference>